<organism evidence="12 13">
    <name type="scientific">Mycena indigotica</name>
    <dbReference type="NCBI Taxonomy" id="2126181"/>
    <lineage>
        <taxon>Eukaryota</taxon>
        <taxon>Fungi</taxon>
        <taxon>Dikarya</taxon>
        <taxon>Basidiomycota</taxon>
        <taxon>Agaricomycotina</taxon>
        <taxon>Agaricomycetes</taxon>
        <taxon>Agaricomycetidae</taxon>
        <taxon>Agaricales</taxon>
        <taxon>Marasmiineae</taxon>
        <taxon>Mycenaceae</taxon>
        <taxon>Mycena</taxon>
    </lineage>
</organism>
<proteinExistence type="inferred from homology"/>
<dbReference type="Pfam" id="PF00067">
    <property type="entry name" value="p450"/>
    <property type="match status" value="1"/>
</dbReference>
<protein>
    <submittedName>
        <fullName evidence="12">Cytochrome P450</fullName>
    </submittedName>
</protein>
<feature type="transmembrane region" description="Helical" evidence="11">
    <location>
        <begin position="27"/>
        <end position="49"/>
    </location>
</feature>
<evidence type="ECO:0000256" key="7">
    <source>
        <dbReference type="ARBA" id="ARBA00023004"/>
    </source>
</evidence>
<dbReference type="Gene3D" id="1.10.630.10">
    <property type="entry name" value="Cytochrome P450"/>
    <property type="match status" value="1"/>
</dbReference>
<keyword evidence="13" id="KW-1185">Reference proteome</keyword>
<evidence type="ECO:0000313" key="13">
    <source>
        <dbReference type="Proteomes" id="UP000636479"/>
    </source>
</evidence>
<keyword evidence="7 9" id="KW-0408">Iron</keyword>
<dbReference type="GO" id="GO:0004497">
    <property type="term" value="F:monooxygenase activity"/>
    <property type="evidence" value="ECO:0007669"/>
    <property type="project" value="UniProtKB-KW"/>
</dbReference>
<comment type="cofactor">
    <cofactor evidence="1 9">
        <name>heme</name>
        <dbReference type="ChEBI" id="CHEBI:30413"/>
    </cofactor>
</comment>
<reference evidence="12" key="1">
    <citation type="submission" date="2020-05" db="EMBL/GenBank/DDBJ databases">
        <title>Mycena genomes resolve the evolution of fungal bioluminescence.</title>
        <authorList>
            <person name="Tsai I.J."/>
        </authorList>
    </citation>
    <scope>NUCLEOTIDE SEQUENCE</scope>
    <source>
        <strain evidence="12">171206Taipei</strain>
    </source>
</reference>
<dbReference type="AlphaFoldDB" id="A0A8H6T1H9"/>
<gene>
    <name evidence="12" type="ORF">MIND_00298100</name>
</gene>
<evidence type="ECO:0000256" key="10">
    <source>
        <dbReference type="RuleBase" id="RU000461"/>
    </source>
</evidence>
<dbReference type="GO" id="GO:0020037">
    <property type="term" value="F:heme binding"/>
    <property type="evidence" value="ECO:0007669"/>
    <property type="project" value="InterPro"/>
</dbReference>
<dbReference type="RefSeq" id="XP_037222728.1">
    <property type="nucleotide sequence ID" value="XM_037359843.1"/>
</dbReference>
<sequence>MSLHSLAAGLSNLSVSPSVTHLPQATILHATPSYIIPALLTIIIVCNFYKGRGKQGKRIPGPRALPLLGNLLDWPSHHQGERMEVWQKVYGPITRLSILGKNVLFLTSTNIISELFVKRSAVFSDRPQLVFSQELCGMDVLHPMTQYGADFREQRKFMKEALAPEVQRRHESLLNEEGRRLLRATYEDPEDTARHLRRFSTSFSLRMVYGLPALEVDDPQVLLAEEMMALSEYALTGGWLVDFLPILKHLPSWVPFHRRARYFRAKINEMMSKPWGEVKEQVHAGTAPDSFCSINMQKFDDGKSKHTETLIKATAAAIYGAGADTSAASSYSFVLAMLLHPSVQSRAQDELDDVVGRDRLPCLADRPKLPYLTRVLWEVLRWAPPVPVAIPHRNREAVEFDGYMIPKDTMLMASIFSLSRDPEVYASPETFNPDRFEGERGERLPHHAFGVGPRRCPGADVAFTQLFLQAAYILACFRISPQRDVAGKEIIPEVKFGGGMVRNAEEFPFVMQARWDGVERLFSDA</sequence>
<dbReference type="InterPro" id="IPR050364">
    <property type="entry name" value="Cytochrome_P450_fung"/>
</dbReference>
<name>A0A8H6T1H9_9AGAR</name>
<dbReference type="InterPro" id="IPR002401">
    <property type="entry name" value="Cyt_P450_E_grp-I"/>
</dbReference>
<keyword evidence="11" id="KW-1133">Transmembrane helix</keyword>
<dbReference type="SUPFAM" id="SSF48264">
    <property type="entry name" value="Cytochrome P450"/>
    <property type="match status" value="1"/>
</dbReference>
<evidence type="ECO:0000256" key="1">
    <source>
        <dbReference type="ARBA" id="ARBA00001971"/>
    </source>
</evidence>
<dbReference type="InterPro" id="IPR001128">
    <property type="entry name" value="Cyt_P450"/>
</dbReference>
<keyword evidence="11" id="KW-0812">Transmembrane</keyword>
<evidence type="ECO:0000313" key="12">
    <source>
        <dbReference type="EMBL" id="KAF7309278.1"/>
    </source>
</evidence>
<keyword evidence="5 9" id="KW-0479">Metal-binding</keyword>
<dbReference type="EMBL" id="JACAZF010000003">
    <property type="protein sequence ID" value="KAF7309278.1"/>
    <property type="molecule type" value="Genomic_DNA"/>
</dbReference>
<comment type="caution">
    <text evidence="12">The sequence shown here is derived from an EMBL/GenBank/DDBJ whole genome shotgun (WGS) entry which is preliminary data.</text>
</comment>
<dbReference type="GeneID" id="59342359"/>
<evidence type="ECO:0000256" key="4">
    <source>
        <dbReference type="ARBA" id="ARBA00022617"/>
    </source>
</evidence>
<dbReference type="PROSITE" id="PS00086">
    <property type="entry name" value="CYTOCHROME_P450"/>
    <property type="match status" value="1"/>
</dbReference>
<dbReference type="GO" id="GO:0005506">
    <property type="term" value="F:iron ion binding"/>
    <property type="evidence" value="ECO:0007669"/>
    <property type="project" value="InterPro"/>
</dbReference>
<dbReference type="GO" id="GO:0016705">
    <property type="term" value="F:oxidoreductase activity, acting on paired donors, with incorporation or reduction of molecular oxygen"/>
    <property type="evidence" value="ECO:0007669"/>
    <property type="project" value="InterPro"/>
</dbReference>
<dbReference type="CDD" id="cd11065">
    <property type="entry name" value="CYP64-like"/>
    <property type="match status" value="1"/>
</dbReference>
<keyword evidence="4 9" id="KW-0349">Heme</keyword>
<evidence type="ECO:0000256" key="5">
    <source>
        <dbReference type="ARBA" id="ARBA00022723"/>
    </source>
</evidence>
<evidence type="ECO:0000256" key="11">
    <source>
        <dbReference type="SAM" id="Phobius"/>
    </source>
</evidence>
<dbReference type="InterPro" id="IPR017972">
    <property type="entry name" value="Cyt_P450_CS"/>
</dbReference>
<dbReference type="PANTHER" id="PTHR46300">
    <property type="entry name" value="P450, PUTATIVE (EUROFUNG)-RELATED-RELATED"/>
    <property type="match status" value="1"/>
</dbReference>
<evidence type="ECO:0000256" key="8">
    <source>
        <dbReference type="ARBA" id="ARBA00023033"/>
    </source>
</evidence>
<comment type="similarity">
    <text evidence="3 10">Belongs to the cytochrome P450 family.</text>
</comment>
<evidence type="ECO:0000256" key="9">
    <source>
        <dbReference type="PIRSR" id="PIRSR602401-1"/>
    </source>
</evidence>
<comment type="pathway">
    <text evidence="2">Secondary metabolite biosynthesis.</text>
</comment>
<dbReference type="PRINTS" id="PR00463">
    <property type="entry name" value="EP450I"/>
</dbReference>
<dbReference type="PANTHER" id="PTHR46300:SF7">
    <property type="entry name" value="P450, PUTATIVE (EUROFUNG)-RELATED"/>
    <property type="match status" value="1"/>
</dbReference>
<evidence type="ECO:0000256" key="2">
    <source>
        <dbReference type="ARBA" id="ARBA00005179"/>
    </source>
</evidence>
<evidence type="ECO:0000256" key="3">
    <source>
        <dbReference type="ARBA" id="ARBA00010617"/>
    </source>
</evidence>
<accession>A0A8H6T1H9</accession>
<dbReference type="InterPro" id="IPR036396">
    <property type="entry name" value="Cyt_P450_sf"/>
</dbReference>
<keyword evidence="6 10" id="KW-0560">Oxidoreductase</keyword>
<keyword evidence="11" id="KW-0472">Membrane</keyword>
<dbReference type="OrthoDB" id="1470350at2759"/>
<feature type="binding site" description="axial binding residue" evidence="9">
    <location>
        <position position="456"/>
    </location>
    <ligand>
        <name>heme</name>
        <dbReference type="ChEBI" id="CHEBI:30413"/>
    </ligand>
    <ligandPart>
        <name>Fe</name>
        <dbReference type="ChEBI" id="CHEBI:18248"/>
    </ligandPart>
</feature>
<dbReference type="Proteomes" id="UP000636479">
    <property type="component" value="Unassembled WGS sequence"/>
</dbReference>
<keyword evidence="8 10" id="KW-0503">Monooxygenase</keyword>
<evidence type="ECO:0000256" key="6">
    <source>
        <dbReference type="ARBA" id="ARBA00023002"/>
    </source>
</evidence>